<accession>A0A837DJM6</accession>
<dbReference type="SUPFAM" id="SSF46689">
    <property type="entry name" value="Homeodomain-like"/>
    <property type="match status" value="1"/>
</dbReference>
<dbReference type="PANTHER" id="PTHR47506:SF1">
    <property type="entry name" value="HTH-TYPE TRANSCRIPTIONAL REGULATOR YJDC"/>
    <property type="match status" value="1"/>
</dbReference>
<dbReference type="InterPro" id="IPR009057">
    <property type="entry name" value="Homeodomain-like_sf"/>
</dbReference>
<dbReference type="PANTHER" id="PTHR47506">
    <property type="entry name" value="TRANSCRIPTIONAL REGULATORY PROTEIN"/>
    <property type="match status" value="1"/>
</dbReference>
<dbReference type="InterPro" id="IPR036271">
    <property type="entry name" value="Tet_transcr_reg_TetR-rel_C_sf"/>
</dbReference>
<reference evidence="6 7" key="1">
    <citation type="submission" date="2014-10" db="EMBL/GenBank/DDBJ databases">
        <title>Genome sequence of Micropolyspora internatus JCM3315.</title>
        <authorList>
            <person name="Shin S.-K."/>
            <person name="Yi H."/>
        </authorList>
    </citation>
    <scope>NUCLEOTIDE SEQUENCE [LARGE SCALE GENOMIC DNA]</scope>
    <source>
        <strain evidence="6 7">JCM 3315</strain>
    </source>
</reference>
<dbReference type="GO" id="GO:0003677">
    <property type="term" value="F:DNA binding"/>
    <property type="evidence" value="ECO:0007669"/>
    <property type="project" value="UniProtKB-UniRule"/>
</dbReference>
<dbReference type="InterPro" id="IPR001647">
    <property type="entry name" value="HTH_TetR"/>
</dbReference>
<evidence type="ECO:0000313" key="6">
    <source>
        <dbReference type="EMBL" id="KHF46116.1"/>
    </source>
</evidence>
<dbReference type="EMBL" id="JRZE01000001">
    <property type="protein sequence ID" value="KHF46116.1"/>
    <property type="molecule type" value="Genomic_DNA"/>
</dbReference>
<dbReference type="RefSeq" id="WP_037307851.1">
    <property type="nucleotide sequence ID" value="NZ_CALJZO010000125.1"/>
</dbReference>
<sequence length="191" mass="21297">MRDDPVLTPDAERVLEVARKLFRDHGIHAVGVEQLAHEAGVTEKTFYERFGSKDALVAEYLERWGERYREHVRAVVERRGRFSPAQRLLLLFDAVEEWIATEGPHDCAFVNAQAELSDAGHPAREVIRAQKQWMVDYLRTLARDAGVRNARKLATSLLILLEGAVVTASFGIVPGAVGNAKEVARQLVEAG</sequence>
<protein>
    <submittedName>
        <fullName evidence="6">TetR family transcriptional regulator</fullName>
    </submittedName>
</protein>
<evidence type="ECO:0000256" key="1">
    <source>
        <dbReference type="ARBA" id="ARBA00023015"/>
    </source>
</evidence>
<evidence type="ECO:0000256" key="2">
    <source>
        <dbReference type="ARBA" id="ARBA00023125"/>
    </source>
</evidence>
<evidence type="ECO:0000259" key="5">
    <source>
        <dbReference type="PROSITE" id="PS50977"/>
    </source>
</evidence>
<feature type="domain" description="HTH tetR-type" evidence="5">
    <location>
        <begin position="8"/>
        <end position="68"/>
    </location>
</feature>
<gene>
    <name evidence="6" type="ORF">MINT15_04170</name>
</gene>
<organism evidence="6 7">
    <name type="scientific">Saccharomonospora viridis</name>
    <dbReference type="NCBI Taxonomy" id="1852"/>
    <lineage>
        <taxon>Bacteria</taxon>
        <taxon>Bacillati</taxon>
        <taxon>Actinomycetota</taxon>
        <taxon>Actinomycetes</taxon>
        <taxon>Pseudonocardiales</taxon>
        <taxon>Pseudonocardiaceae</taxon>
        <taxon>Saccharomonospora</taxon>
    </lineage>
</organism>
<dbReference type="OrthoDB" id="4214267at2"/>
<dbReference type="SUPFAM" id="SSF48498">
    <property type="entry name" value="Tetracyclin repressor-like, C-terminal domain"/>
    <property type="match status" value="1"/>
</dbReference>
<proteinExistence type="predicted"/>
<dbReference type="AlphaFoldDB" id="A0A837DJM6"/>
<keyword evidence="3" id="KW-0804">Transcription</keyword>
<feature type="DNA-binding region" description="H-T-H motif" evidence="4">
    <location>
        <begin position="31"/>
        <end position="50"/>
    </location>
</feature>
<dbReference type="PRINTS" id="PR00455">
    <property type="entry name" value="HTHTETR"/>
</dbReference>
<dbReference type="PROSITE" id="PS50977">
    <property type="entry name" value="HTH_TETR_2"/>
    <property type="match status" value="1"/>
</dbReference>
<keyword evidence="2 4" id="KW-0238">DNA-binding</keyword>
<comment type="caution">
    <text evidence="6">The sequence shown here is derived from an EMBL/GenBank/DDBJ whole genome shotgun (WGS) entry which is preliminary data.</text>
</comment>
<evidence type="ECO:0000256" key="3">
    <source>
        <dbReference type="ARBA" id="ARBA00023163"/>
    </source>
</evidence>
<dbReference type="Pfam" id="PF00440">
    <property type="entry name" value="TetR_N"/>
    <property type="match status" value="1"/>
</dbReference>
<evidence type="ECO:0000256" key="4">
    <source>
        <dbReference type="PROSITE-ProRule" id="PRU00335"/>
    </source>
</evidence>
<dbReference type="Proteomes" id="UP000030848">
    <property type="component" value="Unassembled WGS sequence"/>
</dbReference>
<evidence type="ECO:0000313" key="7">
    <source>
        <dbReference type="Proteomes" id="UP000030848"/>
    </source>
</evidence>
<keyword evidence="1" id="KW-0805">Transcription regulation</keyword>
<dbReference type="Gene3D" id="1.10.357.10">
    <property type="entry name" value="Tetracycline Repressor, domain 2"/>
    <property type="match status" value="1"/>
</dbReference>
<name>A0A837DJM6_9PSEU</name>